<comment type="caution">
    <text evidence="2">The sequence shown here is derived from an EMBL/GenBank/DDBJ whole genome shotgun (WGS) entry which is preliminary data.</text>
</comment>
<gene>
    <name evidence="2" type="ORF">SLEP1_g40465</name>
</gene>
<dbReference type="PANTHER" id="PTHR34207:SF2">
    <property type="entry name" value="PROTEIN BIC1"/>
    <property type="match status" value="1"/>
</dbReference>
<name>A0AAV5L3S3_9ROSI</name>
<proteinExistence type="predicted"/>
<evidence type="ECO:0000256" key="1">
    <source>
        <dbReference type="SAM" id="MobiDB-lite"/>
    </source>
</evidence>
<dbReference type="Proteomes" id="UP001054252">
    <property type="component" value="Unassembled WGS sequence"/>
</dbReference>
<dbReference type="AlphaFoldDB" id="A0AAV5L3S3"/>
<accession>A0AAV5L3S3</accession>
<sequence length="163" mass="17898">MNTEQTQKIHGGISIEPNDPGLAADKGATHHDSDEETQSLPESSSKTQQCGKKQIDNVQGLSSEGMSADDPLAPLDVTKDVAATPELESEDNGRERLKRHRVEVAGRVWIPEIWGQEEFLKDWIDCSAFDESLVPNGIVPARTALAREGRPAKSGRLRIENRC</sequence>
<protein>
    <recommendedName>
        <fullName evidence="4">Protein BIC1</fullName>
    </recommendedName>
</protein>
<dbReference type="EMBL" id="BPVZ01000093">
    <property type="protein sequence ID" value="GKV31799.1"/>
    <property type="molecule type" value="Genomic_DNA"/>
</dbReference>
<feature type="region of interest" description="Disordered" evidence="1">
    <location>
        <begin position="1"/>
        <end position="94"/>
    </location>
</feature>
<dbReference type="PANTHER" id="PTHR34207">
    <property type="entry name" value="PROTEIN BIC1"/>
    <property type="match status" value="1"/>
</dbReference>
<dbReference type="InterPro" id="IPR040374">
    <property type="entry name" value="BIC"/>
</dbReference>
<evidence type="ECO:0008006" key="4">
    <source>
        <dbReference type="Google" id="ProtNLM"/>
    </source>
</evidence>
<dbReference type="GO" id="GO:0009785">
    <property type="term" value="P:blue light signaling pathway"/>
    <property type="evidence" value="ECO:0007669"/>
    <property type="project" value="InterPro"/>
</dbReference>
<reference evidence="2 3" key="1">
    <citation type="journal article" date="2021" name="Commun. Biol.">
        <title>The genome of Shorea leprosula (Dipterocarpaceae) highlights the ecological relevance of drought in aseasonal tropical rainforests.</title>
        <authorList>
            <person name="Ng K.K.S."/>
            <person name="Kobayashi M.J."/>
            <person name="Fawcett J.A."/>
            <person name="Hatakeyama M."/>
            <person name="Paape T."/>
            <person name="Ng C.H."/>
            <person name="Ang C.C."/>
            <person name="Tnah L.H."/>
            <person name="Lee C.T."/>
            <person name="Nishiyama T."/>
            <person name="Sese J."/>
            <person name="O'Brien M.J."/>
            <person name="Copetti D."/>
            <person name="Mohd Noor M.I."/>
            <person name="Ong R.C."/>
            <person name="Putra M."/>
            <person name="Sireger I.Z."/>
            <person name="Indrioko S."/>
            <person name="Kosugi Y."/>
            <person name="Izuno A."/>
            <person name="Isagi Y."/>
            <person name="Lee S.L."/>
            <person name="Shimizu K.K."/>
        </authorList>
    </citation>
    <scope>NUCLEOTIDE SEQUENCE [LARGE SCALE GENOMIC DNA]</scope>
    <source>
        <strain evidence="2">214</strain>
    </source>
</reference>
<dbReference type="CDD" id="cd22645">
    <property type="entry name" value="BIC1_CID"/>
    <property type="match status" value="1"/>
</dbReference>
<feature type="compositionally biased region" description="Polar residues" evidence="1">
    <location>
        <begin position="38"/>
        <end position="65"/>
    </location>
</feature>
<keyword evidence="3" id="KW-1185">Reference proteome</keyword>
<evidence type="ECO:0000313" key="3">
    <source>
        <dbReference type="Proteomes" id="UP001054252"/>
    </source>
</evidence>
<evidence type="ECO:0000313" key="2">
    <source>
        <dbReference type="EMBL" id="GKV31799.1"/>
    </source>
</evidence>
<organism evidence="2 3">
    <name type="scientific">Rubroshorea leprosula</name>
    <dbReference type="NCBI Taxonomy" id="152421"/>
    <lineage>
        <taxon>Eukaryota</taxon>
        <taxon>Viridiplantae</taxon>
        <taxon>Streptophyta</taxon>
        <taxon>Embryophyta</taxon>
        <taxon>Tracheophyta</taxon>
        <taxon>Spermatophyta</taxon>
        <taxon>Magnoliopsida</taxon>
        <taxon>eudicotyledons</taxon>
        <taxon>Gunneridae</taxon>
        <taxon>Pentapetalae</taxon>
        <taxon>rosids</taxon>
        <taxon>malvids</taxon>
        <taxon>Malvales</taxon>
        <taxon>Dipterocarpaceae</taxon>
        <taxon>Rubroshorea</taxon>
    </lineage>
</organism>